<comment type="caution">
    <text evidence="1">The sequence shown here is derived from an EMBL/GenBank/DDBJ whole genome shotgun (WGS) entry which is preliminary data.</text>
</comment>
<reference evidence="1" key="1">
    <citation type="submission" date="2020-08" db="EMBL/GenBank/DDBJ databases">
        <title>Multicomponent nature underlies the extraordinary mechanical properties of spider dragline silk.</title>
        <authorList>
            <person name="Kono N."/>
            <person name="Nakamura H."/>
            <person name="Mori M."/>
            <person name="Yoshida Y."/>
            <person name="Ohtoshi R."/>
            <person name="Malay A.D."/>
            <person name="Moran D.A.P."/>
            <person name="Tomita M."/>
            <person name="Numata K."/>
            <person name="Arakawa K."/>
        </authorList>
    </citation>
    <scope>NUCLEOTIDE SEQUENCE</scope>
</reference>
<keyword evidence="2" id="KW-1185">Reference proteome</keyword>
<evidence type="ECO:0000313" key="2">
    <source>
        <dbReference type="Proteomes" id="UP000887013"/>
    </source>
</evidence>
<proteinExistence type="predicted"/>
<dbReference type="Proteomes" id="UP000887013">
    <property type="component" value="Unassembled WGS sequence"/>
</dbReference>
<dbReference type="AlphaFoldDB" id="A0A8X6P4B4"/>
<evidence type="ECO:0000313" key="1">
    <source>
        <dbReference type="EMBL" id="GFT48322.1"/>
    </source>
</evidence>
<dbReference type="OrthoDB" id="10484496at2759"/>
<accession>A0A8X6P4B4</accession>
<dbReference type="EMBL" id="BMAW01064998">
    <property type="protein sequence ID" value="GFT48322.1"/>
    <property type="molecule type" value="Genomic_DNA"/>
</dbReference>
<organism evidence="1 2">
    <name type="scientific">Nephila pilipes</name>
    <name type="common">Giant wood spider</name>
    <name type="synonym">Nephila maculata</name>
    <dbReference type="NCBI Taxonomy" id="299642"/>
    <lineage>
        <taxon>Eukaryota</taxon>
        <taxon>Metazoa</taxon>
        <taxon>Ecdysozoa</taxon>
        <taxon>Arthropoda</taxon>
        <taxon>Chelicerata</taxon>
        <taxon>Arachnida</taxon>
        <taxon>Araneae</taxon>
        <taxon>Araneomorphae</taxon>
        <taxon>Entelegynae</taxon>
        <taxon>Araneoidea</taxon>
        <taxon>Nephilidae</taxon>
        <taxon>Nephila</taxon>
    </lineage>
</organism>
<sequence>MEEFFFNTGYHTLPGLKCAMEETKQDSDDDSAITFFLTVPKRRIPFSSKNRRHRSSFKDIIETERKWKYRKKTFKFQ</sequence>
<gene>
    <name evidence="1" type="ORF">NPIL_310311</name>
</gene>
<protein>
    <submittedName>
        <fullName evidence="1">Uncharacterized protein</fullName>
    </submittedName>
</protein>
<name>A0A8X6P4B4_NEPPI</name>